<dbReference type="UniPathway" id="UPA00988"/>
<dbReference type="InterPro" id="IPR006849">
    <property type="entry name" value="Elp1"/>
</dbReference>
<evidence type="ECO:0000256" key="5">
    <source>
        <dbReference type="PIRNR" id="PIRNR017233"/>
    </source>
</evidence>
<feature type="domain" description="ELP1 TPR" evidence="10">
    <location>
        <begin position="928"/>
        <end position="1090"/>
    </location>
</feature>
<evidence type="ECO:0000313" key="14">
    <source>
        <dbReference type="Proteomes" id="UP000284842"/>
    </source>
</evidence>
<evidence type="ECO:0000259" key="9">
    <source>
        <dbReference type="Pfam" id="PF23797"/>
    </source>
</evidence>
<keyword evidence="6" id="KW-0175">Coiled coil</keyword>
<dbReference type="PANTHER" id="PTHR12747">
    <property type="entry name" value="ELONGATOR COMPLEX PROTEIN 1"/>
    <property type="match status" value="1"/>
</dbReference>
<comment type="caution">
    <text evidence="13">The sequence shown here is derived from an EMBL/GenBank/DDBJ whole genome shotgun (WGS) entry which is preliminary data.</text>
</comment>
<feature type="domain" description="ELP1 alpha-solenoid" evidence="11">
    <location>
        <begin position="743"/>
        <end position="807"/>
    </location>
</feature>
<dbReference type="OrthoDB" id="40048at2759"/>
<evidence type="ECO:0000256" key="2">
    <source>
        <dbReference type="ARBA" id="ARBA00006086"/>
    </source>
</evidence>
<evidence type="ECO:0000256" key="7">
    <source>
        <dbReference type="SAM" id="MobiDB-lite"/>
    </source>
</evidence>
<dbReference type="FunCoup" id="A0A409VD54">
    <property type="interactions" value="457"/>
</dbReference>
<dbReference type="InterPro" id="IPR056164">
    <property type="entry name" value="Beta-prop_ELP1_1st"/>
</dbReference>
<evidence type="ECO:0000259" key="8">
    <source>
        <dbReference type="Pfam" id="PF04762"/>
    </source>
</evidence>
<dbReference type="PANTHER" id="PTHR12747:SF0">
    <property type="entry name" value="ELONGATOR COMPLEX PROTEIN 1"/>
    <property type="match status" value="1"/>
</dbReference>
<feature type="domain" description="ELP1 N-terminal second beta-propeller" evidence="9">
    <location>
        <begin position="430"/>
        <end position="719"/>
    </location>
</feature>
<dbReference type="InterPro" id="IPR056166">
    <property type="entry name" value="TPR_ELP1"/>
</dbReference>
<evidence type="ECO:0000256" key="4">
    <source>
        <dbReference type="ARBA" id="ARBA00022694"/>
    </source>
</evidence>
<dbReference type="InterPro" id="IPR056169">
    <property type="entry name" value="HB_ELP1"/>
</dbReference>
<comment type="subcellular location">
    <subcellularLocation>
        <location evidence="5">Cytoplasm</location>
    </subcellularLocation>
    <subcellularLocation>
        <location evidence="5">Nucleus</location>
    </subcellularLocation>
</comment>
<comment type="pathway">
    <text evidence="1">tRNA modification; 5-methoxycarbonylmethyl-2-thiouridine-tRNA biosynthesis.</text>
</comment>
<keyword evidence="4" id="KW-0819">tRNA processing</keyword>
<dbReference type="Pfam" id="PF23925">
    <property type="entry name" value="A-sol_ELP1"/>
    <property type="match status" value="2"/>
</dbReference>
<comment type="similarity">
    <text evidence="2 5">Belongs to the ELP1/IKA1 family.</text>
</comment>
<dbReference type="PIRSF" id="PIRSF017233">
    <property type="entry name" value="IKAP"/>
    <property type="match status" value="1"/>
</dbReference>
<evidence type="ECO:0000313" key="13">
    <source>
        <dbReference type="EMBL" id="PPQ64549.1"/>
    </source>
</evidence>
<dbReference type="SUPFAM" id="SSF69322">
    <property type="entry name" value="Tricorn protease domain 2"/>
    <property type="match status" value="1"/>
</dbReference>
<organism evidence="13 14">
    <name type="scientific">Panaeolus cyanescens</name>
    <dbReference type="NCBI Taxonomy" id="181874"/>
    <lineage>
        <taxon>Eukaryota</taxon>
        <taxon>Fungi</taxon>
        <taxon>Dikarya</taxon>
        <taxon>Basidiomycota</taxon>
        <taxon>Agaricomycotina</taxon>
        <taxon>Agaricomycetes</taxon>
        <taxon>Agaricomycetidae</taxon>
        <taxon>Agaricales</taxon>
        <taxon>Agaricineae</taxon>
        <taxon>Galeropsidaceae</taxon>
        <taxon>Panaeolus</taxon>
    </lineage>
</organism>
<dbReference type="Pfam" id="PF23936">
    <property type="entry name" value="HB_ELP1"/>
    <property type="match status" value="1"/>
</dbReference>
<feature type="compositionally biased region" description="Basic residues" evidence="7">
    <location>
        <begin position="1186"/>
        <end position="1198"/>
    </location>
</feature>
<dbReference type="InterPro" id="IPR056167">
    <property type="entry name" value="A-sol_ELP1"/>
</dbReference>
<dbReference type="EMBL" id="NHTK01006085">
    <property type="protein sequence ID" value="PPQ64549.1"/>
    <property type="molecule type" value="Genomic_DNA"/>
</dbReference>
<feature type="domain" description="ELP1 alpha-solenoid" evidence="11">
    <location>
        <begin position="821"/>
        <end position="921"/>
    </location>
</feature>
<dbReference type="STRING" id="181874.A0A409VD54"/>
<evidence type="ECO:0000259" key="11">
    <source>
        <dbReference type="Pfam" id="PF23925"/>
    </source>
</evidence>
<dbReference type="Proteomes" id="UP000284842">
    <property type="component" value="Unassembled WGS sequence"/>
</dbReference>
<keyword evidence="14" id="KW-1185">Reference proteome</keyword>
<dbReference type="InParanoid" id="A0A409VD54"/>
<evidence type="ECO:0000259" key="12">
    <source>
        <dbReference type="Pfam" id="PF23936"/>
    </source>
</evidence>
<dbReference type="InterPro" id="IPR056165">
    <property type="entry name" value="Beta-prop_ELP1_2nd"/>
</dbReference>
<dbReference type="Pfam" id="PF23878">
    <property type="entry name" value="TPR_ELP1"/>
    <property type="match status" value="1"/>
</dbReference>
<dbReference type="GO" id="GO:0002926">
    <property type="term" value="P:tRNA wobble base 5-methoxycarbonylmethyl-2-thiouridinylation"/>
    <property type="evidence" value="ECO:0007669"/>
    <property type="project" value="TreeGrafter"/>
</dbReference>
<dbReference type="GO" id="GO:0005829">
    <property type="term" value="C:cytosol"/>
    <property type="evidence" value="ECO:0007669"/>
    <property type="project" value="TreeGrafter"/>
</dbReference>
<evidence type="ECO:0000256" key="3">
    <source>
        <dbReference type="ARBA" id="ARBA00022490"/>
    </source>
</evidence>
<dbReference type="Pfam" id="PF23797">
    <property type="entry name" value="Beta-prop_ELP1_2nd"/>
    <property type="match status" value="1"/>
</dbReference>
<dbReference type="GO" id="GO:0000049">
    <property type="term" value="F:tRNA binding"/>
    <property type="evidence" value="ECO:0007669"/>
    <property type="project" value="TreeGrafter"/>
</dbReference>
<dbReference type="GO" id="GO:0033588">
    <property type="term" value="C:elongator holoenzyme complex"/>
    <property type="evidence" value="ECO:0007669"/>
    <property type="project" value="InterPro"/>
</dbReference>
<feature type="domain" description="ELP1 three-helical bundle" evidence="12">
    <location>
        <begin position="1105"/>
        <end position="1272"/>
    </location>
</feature>
<keyword evidence="5" id="KW-0539">Nucleus</keyword>
<comment type="function">
    <text evidence="5">Component of the elongator complex which is required for multiple tRNA modifications, including mcm5U (5-methoxycarbonylmethyl uridine), mcm5s2U (5-methoxycarbonylmethyl-2-thiouridine), and ncm5U (5-carbamoylmethyl uridine). The elongator complex catalyzes formation of carboxymethyluridine in the wobble base at position 34 in tRNAs.</text>
</comment>
<sequence length="1333" mass="150001">MRNLVLLSSWEASIPQSNITATTYDLDENAIFLTSERKNPDGEVDVDLWKLEQSEGANKPPSKPELLSTFQGIASARGPDTAEVLSLRLLAETRRIAVIMRGGDVITVSIDEEPFPHEVEGTFESGILAASWSPDESLLTIITGENKLLLLTSTFDVVSEGPIYVEEFGQDAPINVGWGSKQTQFHGSQGKAAAVAKPVSMLGISPDDDNLPRISWRGDAVYFVVSSLSPKNKDESPSHRMLRVYDRQGVLQSTSEDVAGLEHTLSWRTSGNLIASTQRFGYEGGGAGREGRHDIIFYERNGLRHGEFTLPSNELSVKGTETPSNLRWGYRIRDLSWNSDSNVLAIWIEADQGDIVQLWSTGNYHWYLKHEITAPATGTGPGRFTSLVWHPEIALSLNLTTRSNVLHRAYSWDTFFSSTSPPNDSGGVAVIDGSKLLITPFRSQNVPPPMSSFQLPLVSQSNQSSNIPRTQVPVYAAFSTNSDCLVALWENGYAEVWSLQTRLLPGPAKIMDPVKTWSGTVPELPNVRWRQATLSSKNNEHILLILGSDFQGEDVAYTVHLGNDGEIVSKTVSRLPYRSCRLLATPAEVIYQNIEGGIFLHSESEPPTSVAHLSEQCVQVYQLHVNMSENEQGAPLYIGLAKSGRLFVSSSPQATRLISGNATSFTIASGFVIFTTSTHEAIFAPITSLPALFHREEGASKDLPTEWQTRKVERGSRIVLAVPSNMALVLQMPRGNLETINPRPLVMEVVKQDLDAGNYRKAFFACRKHRIDLNVIVEHNLTKFKEDIPSFVEQIPEVDHLNLFLTLIGRGELPQELKLQFCDAFIADLEKRDLSKYVNSILTAHVVRTPPDHEAGLALLHRLQETDPEIVEDAVKYIIFLVDADRLFDTALGMYDFSLVLLIAQHAQKDPREYLPFLRELRALDKYYQRFKIDDHLKRYQSALKNLSLAGPERFDEAIAYVERYQLYDNALAIWKGTEHYEDVLNSYGDWLFERREFRQAATVFIEAKRPQKAMIAYEKALDWQELFDLAVLDGVEEEELVSMGYRVAEDLSSKKRYTEAGRVLLDYSKDIREAVIAFVQGNSFSEARRNISLYNVPELLVDIVHPGSLESRAQISEDIGEMREQIRKQLNRIRELRVRKVEEPDAFYDLEDDAALHNVDVMTDVSMPATAFTRYTQAPTSASRSSRRTSRSKRKMERKIGSGKKGTVDEEEYLLRSVTKLVERFSASQADTRNLLPHLYQFTEDHRTEGKALQEEVEEFETELKAAVEEIWAVQGTPGTADETEQEPPVVDTWAARMAEREKKMKVNPLERVTKPTFSQGKDWRVKLLDIQ</sequence>
<proteinExistence type="inferred from homology"/>
<accession>A0A409VD54</accession>
<protein>
    <recommendedName>
        <fullName evidence="5">Elongator complex protein 1</fullName>
    </recommendedName>
</protein>
<keyword evidence="3 5" id="KW-0963">Cytoplasm</keyword>
<evidence type="ECO:0000256" key="6">
    <source>
        <dbReference type="SAM" id="Coils"/>
    </source>
</evidence>
<reference evidence="13 14" key="1">
    <citation type="journal article" date="2018" name="Evol. Lett.">
        <title>Horizontal gene cluster transfer increased hallucinogenic mushroom diversity.</title>
        <authorList>
            <person name="Reynolds H.T."/>
            <person name="Vijayakumar V."/>
            <person name="Gluck-Thaler E."/>
            <person name="Korotkin H.B."/>
            <person name="Matheny P.B."/>
            <person name="Slot J.C."/>
        </authorList>
    </citation>
    <scope>NUCLEOTIDE SEQUENCE [LARGE SCALE GENOMIC DNA]</scope>
    <source>
        <strain evidence="13 14">2629</strain>
    </source>
</reference>
<feature type="coiled-coil region" evidence="6">
    <location>
        <begin position="1244"/>
        <end position="1271"/>
    </location>
</feature>
<dbReference type="GO" id="GO:0005634">
    <property type="term" value="C:nucleus"/>
    <property type="evidence" value="ECO:0007669"/>
    <property type="project" value="UniProtKB-SubCell"/>
</dbReference>
<evidence type="ECO:0000259" key="10">
    <source>
        <dbReference type="Pfam" id="PF23878"/>
    </source>
</evidence>
<name>A0A409VD54_9AGAR</name>
<feature type="region of interest" description="Disordered" evidence="7">
    <location>
        <begin position="1176"/>
        <end position="1207"/>
    </location>
</feature>
<gene>
    <name evidence="13" type="ORF">CVT24_008451</name>
</gene>
<evidence type="ECO:0000256" key="1">
    <source>
        <dbReference type="ARBA" id="ARBA00005043"/>
    </source>
</evidence>
<dbReference type="Pfam" id="PF04762">
    <property type="entry name" value="Beta-prop_ELP1_1st"/>
    <property type="match status" value="1"/>
</dbReference>
<feature type="domain" description="ELP1 first N-terminal beta-propeller" evidence="8">
    <location>
        <begin position="1"/>
        <end position="392"/>
    </location>
</feature>